<evidence type="ECO:0000256" key="1">
    <source>
        <dbReference type="ARBA" id="ARBA00004613"/>
    </source>
</evidence>
<dbReference type="AlphaFoldDB" id="A0AAW0U247"/>
<feature type="domain" description="C-type lectin" evidence="7">
    <location>
        <begin position="74"/>
        <end position="190"/>
    </location>
</feature>
<evidence type="ECO:0000313" key="9">
    <source>
        <dbReference type="Proteomes" id="UP001487740"/>
    </source>
</evidence>
<evidence type="ECO:0000256" key="3">
    <source>
        <dbReference type="ARBA" id="ARBA00022729"/>
    </source>
</evidence>
<evidence type="ECO:0000256" key="5">
    <source>
        <dbReference type="ARBA" id="ARBA00023157"/>
    </source>
</evidence>
<keyword evidence="9" id="KW-1185">Reference proteome</keyword>
<comment type="subcellular location">
    <subcellularLocation>
        <location evidence="1">Secreted</location>
    </subcellularLocation>
</comment>
<evidence type="ECO:0000259" key="7">
    <source>
        <dbReference type="PROSITE" id="PS50041"/>
    </source>
</evidence>
<evidence type="ECO:0000313" key="8">
    <source>
        <dbReference type="EMBL" id="KAK8392991.1"/>
    </source>
</evidence>
<keyword evidence="2" id="KW-0964">Secreted</keyword>
<feature type="chain" id="PRO_5043373634" description="C-type lectin domain-containing protein" evidence="6">
    <location>
        <begin position="29"/>
        <end position="201"/>
    </location>
</feature>
<dbReference type="SMART" id="SM00034">
    <property type="entry name" value="CLECT"/>
    <property type="match status" value="1"/>
</dbReference>
<evidence type="ECO:0000256" key="6">
    <source>
        <dbReference type="SAM" id="SignalP"/>
    </source>
</evidence>
<dbReference type="InterPro" id="IPR016186">
    <property type="entry name" value="C-type_lectin-like/link_sf"/>
</dbReference>
<dbReference type="PANTHER" id="PTHR22799:SF1">
    <property type="entry name" value="C-TYPE LECTIN DOMAIN FAMILY 11 MEMBER A"/>
    <property type="match status" value="1"/>
</dbReference>
<gene>
    <name evidence="8" type="ORF">O3P69_013199</name>
</gene>
<proteinExistence type="predicted"/>
<accession>A0AAW0U247</accession>
<dbReference type="PANTHER" id="PTHR22799">
    <property type="entry name" value="TETRANECTIN-RELATED"/>
    <property type="match status" value="1"/>
</dbReference>
<dbReference type="GO" id="GO:0030246">
    <property type="term" value="F:carbohydrate binding"/>
    <property type="evidence" value="ECO:0007669"/>
    <property type="project" value="UniProtKB-KW"/>
</dbReference>
<dbReference type="Gene3D" id="3.10.100.10">
    <property type="entry name" value="Mannose-Binding Protein A, subunit A"/>
    <property type="match status" value="1"/>
</dbReference>
<keyword evidence="5" id="KW-1015">Disulfide bond</keyword>
<dbReference type="InterPro" id="IPR001304">
    <property type="entry name" value="C-type_lectin-like"/>
</dbReference>
<dbReference type="SUPFAM" id="SSF56436">
    <property type="entry name" value="C-type lectin-like"/>
    <property type="match status" value="1"/>
</dbReference>
<dbReference type="CDD" id="cd00037">
    <property type="entry name" value="CLECT"/>
    <property type="match status" value="1"/>
</dbReference>
<keyword evidence="4" id="KW-0430">Lectin</keyword>
<keyword evidence="3 6" id="KW-0732">Signal</keyword>
<evidence type="ECO:0000256" key="2">
    <source>
        <dbReference type="ARBA" id="ARBA00022525"/>
    </source>
</evidence>
<evidence type="ECO:0000256" key="4">
    <source>
        <dbReference type="ARBA" id="ARBA00022734"/>
    </source>
</evidence>
<reference evidence="8 9" key="1">
    <citation type="submission" date="2023-03" db="EMBL/GenBank/DDBJ databases">
        <title>High-quality genome of Scylla paramamosain provides insights in environmental adaptation.</title>
        <authorList>
            <person name="Zhang L."/>
        </authorList>
    </citation>
    <scope>NUCLEOTIDE SEQUENCE [LARGE SCALE GENOMIC DNA]</scope>
    <source>
        <strain evidence="8">LZ_2023a</strain>
        <tissue evidence="8">Muscle</tissue>
    </source>
</reference>
<feature type="signal peptide" evidence="6">
    <location>
        <begin position="1"/>
        <end position="28"/>
    </location>
</feature>
<dbReference type="EMBL" id="JARAKH010000021">
    <property type="protein sequence ID" value="KAK8392991.1"/>
    <property type="molecule type" value="Genomic_DNA"/>
</dbReference>
<comment type="caution">
    <text evidence="8">The sequence shown here is derived from an EMBL/GenBank/DDBJ whole genome shotgun (WGS) entry which is preliminary data.</text>
</comment>
<dbReference type="InterPro" id="IPR018378">
    <property type="entry name" value="C-type_lectin_CS"/>
</dbReference>
<organism evidence="8 9">
    <name type="scientific">Scylla paramamosain</name>
    <name type="common">Mud crab</name>
    <dbReference type="NCBI Taxonomy" id="85552"/>
    <lineage>
        <taxon>Eukaryota</taxon>
        <taxon>Metazoa</taxon>
        <taxon>Ecdysozoa</taxon>
        <taxon>Arthropoda</taxon>
        <taxon>Crustacea</taxon>
        <taxon>Multicrustacea</taxon>
        <taxon>Malacostraca</taxon>
        <taxon>Eumalacostraca</taxon>
        <taxon>Eucarida</taxon>
        <taxon>Decapoda</taxon>
        <taxon>Pleocyemata</taxon>
        <taxon>Brachyura</taxon>
        <taxon>Eubrachyura</taxon>
        <taxon>Portunoidea</taxon>
        <taxon>Portunidae</taxon>
        <taxon>Portuninae</taxon>
        <taxon>Scylla</taxon>
    </lineage>
</organism>
<dbReference type="GO" id="GO:0005615">
    <property type="term" value="C:extracellular space"/>
    <property type="evidence" value="ECO:0007669"/>
    <property type="project" value="TreeGrafter"/>
</dbReference>
<dbReference type="Pfam" id="PF00059">
    <property type="entry name" value="Lectin_C"/>
    <property type="match status" value="1"/>
</dbReference>
<dbReference type="GO" id="GO:0008083">
    <property type="term" value="F:growth factor activity"/>
    <property type="evidence" value="ECO:0007669"/>
    <property type="project" value="TreeGrafter"/>
</dbReference>
<dbReference type="Proteomes" id="UP001487740">
    <property type="component" value="Unassembled WGS sequence"/>
</dbReference>
<dbReference type="InterPro" id="IPR016187">
    <property type="entry name" value="CTDL_fold"/>
</dbReference>
<dbReference type="PROSITE" id="PS00615">
    <property type="entry name" value="C_TYPE_LECTIN_1"/>
    <property type="match status" value="1"/>
</dbReference>
<protein>
    <recommendedName>
        <fullName evidence="7">C-type lectin domain-containing protein</fullName>
    </recommendedName>
</protein>
<dbReference type="InterPro" id="IPR051663">
    <property type="entry name" value="CLec_Tetranectin-domain"/>
</dbReference>
<sequence length="201" mass="22223">MFHPRTPQALALVPVVVVVALLVAESHSFPTQHAAQQIINNDFGAAQLGLSIVINQMALLRILNESSIINTTPTRHKTYRVYKHAATHPQAVQACQQLGGRLALPTNQEEDLQISRIIGISFVSAQWPFPVYWISGSDEQEEGNFIDSVTGQSLNYINYEAGQPDDAGGEDCLHKSTVFPGWNDLPCHYKGEGYVCEFMDE</sequence>
<dbReference type="PROSITE" id="PS50041">
    <property type="entry name" value="C_TYPE_LECTIN_2"/>
    <property type="match status" value="1"/>
</dbReference>
<name>A0AAW0U247_SCYPA</name>